<dbReference type="PANTHER" id="PTHR43546:SF9">
    <property type="entry name" value="L-ASCORBATE-6-PHOSPHATE LACTONASE ULAG-RELATED"/>
    <property type="match status" value="1"/>
</dbReference>
<feature type="domain" description="Metallo-beta-lactamase" evidence="2">
    <location>
        <begin position="19"/>
        <end position="225"/>
    </location>
</feature>
<sequence>MILTHIGGPTVLIETDGWRLVTDPTFDPPGERYSFGWGSSSVKLTGPALSVADVGPVDVVLLTHDHHGDNLDVAGRGLLSSAGTVVTTMPGARRLGSVRGLGPVRGLAAGATTVLPGDGTRPSLSVTATPARHGPPLSRPIVGDVVGFALRRSESEPVLLWITGDTVLYGPLRQAAASLAVDVALVHVGGVRFGITGPLRYTMTGRDAVSLIGALRPRVAVPVHYEGWSHFADGPAGLDAALAAAPDDVRARVRRLTLGEPASVTD</sequence>
<dbReference type="SUPFAM" id="SSF56281">
    <property type="entry name" value="Metallo-hydrolase/oxidoreductase"/>
    <property type="match status" value="1"/>
</dbReference>
<dbReference type="PANTHER" id="PTHR43546">
    <property type="entry name" value="UPF0173 METAL-DEPENDENT HYDROLASE MJ1163-RELATED"/>
    <property type="match status" value="1"/>
</dbReference>
<dbReference type="AlphaFoldDB" id="A0A4R4RSB5"/>
<comment type="caution">
    <text evidence="3">The sequence shown here is derived from an EMBL/GenBank/DDBJ whole genome shotgun (WGS) entry which is preliminary data.</text>
</comment>
<dbReference type="OrthoDB" id="3204284at2"/>
<keyword evidence="1 3" id="KW-0378">Hydrolase</keyword>
<dbReference type="InterPro" id="IPR001279">
    <property type="entry name" value="Metallo-B-lactamas"/>
</dbReference>
<evidence type="ECO:0000313" key="3">
    <source>
        <dbReference type="EMBL" id="TDC52921.1"/>
    </source>
</evidence>
<dbReference type="EMBL" id="SMKL01000012">
    <property type="protein sequence ID" value="TDC52921.1"/>
    <property type="molecule type" value="Genomic_DNA"/>
</dbReference>
<dbReference type="Proteomes" id="UP000295621">
    <property type="component" value="Unassembled WGS sequence"/>
</dbReference>
<dbReference type="InterPro" id="IPR036866">
    <property type="entry name" value="RibonucZ/Hydroxyglut_hydro"/>
</dbReference>
<reference evidence="3 4" key="1">
    <citation type="submission" date="2019-02" db="EMBL/GenBank/DDBJ databases">
        <title>Draft genome sequences of novel Actinobacteria.</title>
        <authorList>
            <person name="Sahin N."/>
            <person name="Ay H."/>
            <person name="Saygin H."/>
        </authorList>
    </citation>
    <scope>NUCLEOTIDE SEQUENCE [LARGE SCALE GENOMIC DNA]</scope>
    <source>
        <strain evidence="3 4">KC603</strain>
    </source>
</reference>
<dbReference type="Pfam" id="PF12706">
    <property type="entry name" value="Lactamase_B_2"/>
    <property type="match status" value="1"/>
</dbReference>
<dbReference type="GO" id="GO:0016787">
    <property type="term" value="F:hydrolase activity"/>
    <property type="evidence" value="ECO:0007669"/>
    <property type="project" value="UniProtKB-KW"/>
</dbReference>
<accession>A0A4R4RSB5</accession>
<evidence type="ECO:0000313" key="4">
    <source>
        <dbReference type="Proteomes" id="UP000295621"/>
    </source>
</evidence>
<gene>
    <name evidence="3" type="ORF">E1212_07190</name>
</gene>
<dbReference type="Gene3D" id="3.60.15.10">
    <property type="entry name" value="Ribonuclease Z/Hydroxyacylglutathione hydrolase-like"/>
    <property type="match status" value="1"/>
</dbReference>
<protein>
    <submittedName>
        <fullName evidence="3">MBL fold metallo-hydrolase</fullName>
    </submittedName>
</protein>
<dbReference type="RefSeq" id="WP_131980792.1">
    <property type="nucleotide sequence ID" value="NZ_SMKL01000012.1"/>
</dbReference>
<proteinExistence type="predicted"/>
<evidence type="ECO:0000256" key="1">
    <source>
        <dbReference type="ARBA" id="ARBA00022801"/>
    </source>
</evidence>
<organism evidence="3 4">
    <name type="scientific">Jiangella ureilytica</name>
    <dbReference type="NCBI Taxonomy" id="2530374"/>
    <lineage>
        <taxon>Bacteria</taxon>
        <taxon>Bacillati</taxon>
        <taxon>Actinomycetota</taxon>
        <taxon>Actinomycetes</taxon>
        <taxon>Jiangellales</taxon>
        <taxon>Jiangellaceae</taxon>
        <taxon>Jiangella</taxon>
    </lineage>
</organism>
<dbReference type="InterPro" id="IPR050114">
    <property type="entry name" value="UPF0173_UPF0282_UlaG_hydrolase"/>
</dbReference>
<evidence type="ECO:0000259" key="2">
    <source>
        <dbReference type="Pfam" id="PF12706"/>
    </source>
</evidence>
<name>A0A4R4RSB5_9ACTN</name>
<keyword evidence="4" id="KW-1185">Reference proteome</keyword>